<dbReference type="GO" id="GO:0042597">
    <property type="term" value="C:periplasmic space"/>
    <property type="evidence" value="ECO:0007669"/>
    <property type="project" value="UniProtKB-SubCell"/>
</dbReference>
<gene>
    <name evidence="8" type="ORF">ALP84_04318</name>
</gene>
<reference evidence="8 9" key="1">
    <citation type="submission" date="2018-08" db="EMBL/GenBank/DDBJ databases">
        <title>Recombination of ecologically and evolutionarily significant loci maintains genetic cohesion in the Pseudomonas syringae species complex.</title>
        <authorList>
            <person name="Dillon M."/>
            <person name="Thakur S."/>
            <person name="Almeida R.N.D."/>
            <person name="Weir B.S."/>
            <person name="Guttman D.S."/>
        </authorList>
    </citation>
    <scope>NUCLEOTIDE SEQUENCE [LARGE SCALE GENOMIC DNA]</scope>
    <source>
        <strain evidence="8 9">ICMP 6917</strain>
    </source>
</reference>
<feature type="domain" description="Solute-binding protein family 3/N-terminal" evidence="7">
    <location>
        <begin position="56"/>
        <end position="267"/>
    </location>
</feature>
<protein>
    <recommendedName>
        <fullName evidence="6">Putative aliphatic sulfonates-binding protein</fullName>
    </recommendedName>
</protein>
<comment type="subcellular location">
    <subcellularLocation>
        <location evidence="1">Periplasm</location>
    </subcellularLocation>
</comment>
<sequence>METVIKKSATAPADPDPISIQWRLHVSDNTLARWKKSVLSGLFLTLAASLNAQAADLVVGDQSYSARTVMEAAGVLNDLPYELEWKQFTAGSPVAEALNVGSLDIGLLGDSPALFMGALGAPIKVIGVSRQNLDGVAIVVRKDSSIKSVADLAGKKVAIWKGSFSQQLMLTALDKAGVPRDAVEYRYLSALDSSHALDGGSVDAIATWEPYVTQQERQGARIIITAKGLIPAQSFIVANDKAIKNKRARINDFLQRLQAARDWSVRDPKNSETYANAWSGLTRADAEVARRWFSRSQIVVVPITPEVIAGAQQTIDFFNSAGLTKSYPAASVFDESFNSALKLQEQVSR</sequence>
<dbReference type="Pfam" id="PF09084">
    <property type="entry name" value="NMT1"/>
    <property type="match status" value="1"/>
</dbReference>
<evidence type="ECO:0000256" key="1">
    <source>
        <dbReference type="ARBA" id="ARBA00004418"/>
    </source>
</evidence>
<evidence type="ECO:0000256" key="3">
    <source>
        <dbReference type="ARBA" id="ARBA00022448"/>
    </source>
</evidence>
<evidence type="ECO:0000256" key="4">
    <source>
        <dbReference type="ARBA" id="ARBA00022729"/>
    </source>
</evidence>
<proteinExistence type="inferred from homology"/>
<evidence type="ECO:0000259" key="7">
    <source>
        <dbReference type="SMART" id="SM00062"/>
    </source>
</evidence>
<evidence type="ECO:0000256" key="2">
    <source>
        <dbReference type="ARBA" id="ARBA00010742"/>
    </source>
</evidence>
<dbReference type="PANTHER" id="PTHR30024">
    <property type="entry name" value="ALIPHATIC SULFONATES-BINDING PROTEIN-RELATED"/>
    <property type="match status" value="1"/>
</dbReference>
<dbReference type="EMBL" id="RBRY01000018">
    <property type="protein sequence ID" value="RMR62935.1"/>
    <property type="molecule type" value="Genomic_DNA"/>
</dbReference>
<dbReference type="PANTHER" id="PTHR30024:SF48">
    <property type="entry name" value="ABC TRANSPORTER SUBSTRATE-BINDING PROTEIN"/>
    <property type="match status" value="1"/>
</dbReference>
<dbReference type="SUPFAM" id="SSF53850">
    <property type="entry name" value="Periplasmic binding protein-like II"/>
    <property type="match status" value="1"/>
</dbReference>
<dbReference type="AlphaFoldDB" id="A0A3M4WFW2"/>
<evidence type="ECO:0000256" key="5">
    <source>
        <dbReference type="ARBA" id="ARBA00055538"/>
    </source>
</evidence>
<dbReference type="Proteomes" id="UP000278332">
    <property type="component" value="Unassembled WGS sequence"/>
</dbReference>
<dbReference type="GO" id="GO:0016020">
    <property type="term" value="C:membrane"/>
    <property type="evidence" value="ECO:0007669"/>
    <property type="project" value="InterPro"/>
</dbReference>
<comment type="caution">
    <text evidence="8">The sequence shown here is derived from an EMBL/GenBank/DDBJ whole genome shotgun (WGS) entry which is preliminary data.</text>
</comment>
<evidence type="ECO:0000313" key="9">
    <source>
        <dbReference type="Proteomes" id="UP000278332"/>
    </source>
</evidence>
<organism evidence="8 9">
    <name type="scientific">Pseudomonas cichorii</name>
    <dbReference type="NCBI Taxonomy" id="36746"/>
    <lineage>
        <taxon>Bacteria</taxon>
        <taxon>Pseudomonadati</taxon>
        <taxon>Pseudomonadota</taxon>
        <taxon>Gammaproteobacteria</taxon>
        <taxon>Pseudomonadales</taxon>
        <taxon>Pseudomonadaceae</taxon>
        <taxon>Pseudomonas</taxon>
    </lineage>
</organism>
<comment type="similarity">
    <text evidence="2">Belongs to the bacterial solute-binding protein SsuA/TauA family.</text>
</comment>
<dbReference type="FunFam" id="3.40.190.10:FF:000050">
    <property type="entry name" value="Sulfonate ABC transporter substrate-binding protein"/>
    <property type="match status" value="1"/>
</dbReference>
<keyword evidence="3" id="KW-0813">Transport</keyword>
<dbReference type="InterPro" id="IPR015168">
    <property type="entry name" value="SsuA/THI5"/>
</dbReference>
<dbReference type="Gene3D" id="3.40.190.10">
    <property type="entry name" value="Periplasmic binding protein-like II"/>
    <property type="match status" value="2"/>
</dbReference>
<dbReference type="InterPro" id="IPR001638">
    <property type="entry name" value="Solute-binding_3/MltF_N"/>
</dbReference>
<keyword evidence="4" id="KW-0732">Signal</keyword>
<accession>A0A3M4WFW2</accession>
<dbReference type="SMART" id="SM00062">
    <property type="entry name" value="PBPb"/>
    <property type="match status" value="1"/>
</dbReference>
<evidence type="ECO:0000256" key="6">
    <source>
        <dbReference type="ARBA" id="ARBA00070228"/>
    </source>
</evidence>
<evidence type="ECO:0000313" key="8">
    <source>
        <dbReference type="EMBL" id="RMR62935.1"/>
    </source>
</evidence>
<dbReference type="InterPro" id="IPR010067">
    <property type="entry name" value="ABC_SsuA_sub-bd"/>
</dbReference>
<comment type="function">
    <text evidence="5">Part of a binding-protein-dependent transport system for aliphatic sulfonates. Putative binding protein.</text>
</comment>
<name>A0A3M4WFW2_PSECI</name>
<dbReference type="CDD" id="cd13558">
    <property type="entry name" value="PBP2_SsuA_like_2"/>
    <property type="match status" value="1"/>
</dbReference>
<dbReference type="GO" id="GO:0042626">
    <property type="term" value="F:ATPase-coupled transmembrane transporter activity"/>
    <property type="evidence" value="ECO:0007669"/>
    <property type="project" value="InterPro"/>
</dbReference>
<dbReference type="NCBIfam" id="TIGR01728">
    <property type="entry name" value="SsuA_fam"/>
    <property type="match status" value="1"/>
</dbReference>